<keyword evidence="2" id="KW-1185">Reference proteome</keyword>
<gene>
    <name evidence="1" type="ORF">Q8A67_024197</name>
</gene>
<comment type="caution">
    <text evidence="1">The sequence shown here is derived from an EMBL/GenBank/DDBJ whole genome shotgun (WGS) entry which is preliminary data.</text>
</comment>
<dbReference type="Proteomes" id="UP001187343">
    <property type="component" value="Unassembled WGS sequence"/>
</dbReference>
<dbReference type="EMBL" id="JAUYZG010000024">
    <property type="protein sequence ID" value="KAK2869805.1"/>
    <property type="molecule type" value="Genomic_DNA"/>
</dbReference>
<proteinExistence type="predicted"/>
<reference evidence="1" key="1">
    <citation type="submission" date="2023-08" db="EMBL/GenBank/DDBJ databases">
        <title>Chromosome-level Genome Assembly of mud carp (Cirrhinus molitorella).</title>
        <authorList>
            <person name="Liu H."/>
        </authorList>
    </citation>
    <scope>NUCLEOTIDE SEQUENCE</scope>
    <source>
        <strain evidence="1">Prfri</strain>
        <tissue evidence="1">Muscle</tissue>
    </source>
</reference>
<sequence length="76" mass="8374">MRIVVRAVAPGDGLIHFTGSVGVLEIWRVSAGLQINKVNRCGGHAVRVSVWDWKLFSLGDQQQVRAANLFEVLAPY</sequence>
<accession>A0AA88P1I6</accession>
<name>A0AA88P1I6_9TELE</name>
<dbReference type="AlphaFoldDB" id="A0AA88P1I6"/>
<organism evidence="1 2">
    <name type="scientific">Cirrhinus molitorella</name>
    <name type="common">mud carp</name>
    <dbReference type="NCBI Taxonomy" id="172907"/>
    <lineage>
        <taxon>Eukaryota</taxon>
        <taxon>Metazoa</taxon>
        <taxon>Chordata</taxon>
        <taxon>Craniata</taxon>
        <taxon>Vertebrata</taxon>
        <taxon>Euteleostomi</taxon>
        <taxon>Actinopterygii</taxon>
        <taxon>Neopterygii</taxon>
        <taxon>Teleostei</taxon>
        <taxon>Ostariophysi</taxon>
        <taxon>Cypriniformes</taxon>
        <taxon>Cyprinidae</taxon>
        <taxon>Labeoninae</taxon>
        <taxon>Labeonini</taxon>
        <taxon>Cirrhinus</taxon>
    </lineage>
</organism>
<evidence type="ECO:0000313" key="1">
    <source>
        <dbReference type="EMBL" id="KAK2869805.1"/>
    </source>
</evidence>
<protein>
    <submittedName>
        <fullName evidence="1">Uncharacterized protein</fullName>
    </submittedName>
</protein>
<evidence type="ECO:0000313" key="2">
    <source>
        <dbReference type="Proteomes" id="UP001187343"/>
    </source>
</evidence>